<evidence type="ECO:0000256" key="7">
    <source>
        <dbReference type="ARBA" id="ARBA00023237"/>
    </source>
</evidence>
<keyword evidence="7" id="KW-0998">Cell outer membrane</keyword>
<keyword evidence="3" id="KW-0813">Transport</keyword>
<evidence type="ECO:0000256" key="3">
    <source>
        <dbReference type="ARBA" id="ARBA00022448"/>
    </source>
</evidence>
<evidence type="ECO:0000256" key="6">
    <source>
        <dbReference type="ARBA" id="ARBA00023136"/>
    </source>
</evidence>
<evidence type="ECO:0000313" key="10">
    <source>
        <dbReference type="Proteomes" id="UP000006008"/>
    </source>
</evidence>
<dbReference type="GO" id="GO:0009279">
    <property type="term" value="C:cell outer membrane"/>
    <property type="evidence" value="ECO:0007669"/>
    <property type="project" value="UniProtKB-SubCell"/>
</dbReference>
<comment type="caution">
    <text evidence="9">The sequence shown here is derived from an EMBL/GenBank/DDBJ whole genome shotgun (WGS) entry which is preliminary data.</text>
</comment>
<dbReference type="Gene3D" id="1.20.1600.10">
    <property type="entry name" value="Outer membrane efflux proteins (OEP)"/>
    <property type="match status" value="1"/>
</dbReference>
<dbReference type="Proteomes" id="UP000006008">
    <property type="component" value="Unassembled WGS sequence"/>
</dbReference>
<feature type="chain" id="PRO_5003477708" description="Outer membrane efflux protein" evidence="8">
    <location>
        <begin position="21"/>
        <end position="491"/>
    </location>
</feature>
<protein>
    <recommendedName>
        <fullName evidence="11">Outer membrane efflux protein</fullName>
    </recommendedName>
</protein>
<feature type="signal peptide" evidence="8">
    <location>
        <begin position="1"/>
        <end position="20"/>
    </location>
</feature>
<dbReference type="PANTHER" id="PTHR30026:SF20">
    <property type="entry name" value="OUTER MEMBRANE PROTEIN TOLC"/>
    <property type="match status" value="1"/>
</dbReference>
<dbReference type="Pfam" id="PF02321">
    <property type="entry name" value="OEP"/>
    <property type="match status" value="2"/>
</dbReference>
<dbReference type="SUPFAM" id="SSF56954">
    <property type="entry name" value="Outer membrane efflux proteins (OEP)"/>
    <property type="match status" value="1"/>
</dbReference>
<name>G5H7R9_9BACT</name>
<evidence type="ECO:0000256" key="8">
    <source>
        <dbReference type="SAM" id="SignalP"/>
    </source>
</evidence>
<evidence type="ECO:0000256" key="4">
    <source>
        <dbReference type="ARBA" id="ARBA00022452"/>
    </source>
</evidence>
<keyword evidence="5" id="KW-0812">Transmembrane</keyword>
<dbReference type="InterPro" id="IPR003423">
    <property type="entry name" value="OMP_efflux"/>
</dbReference>
<dbReference type="AlphaFoldDB" id="G5H7R9"/>
<dbReference type="GO" id="GO:0015288">
    <property type="term" value="F:porin activity"/>
    <property type="evidence" value="ECO:0007669"/>
    <property type="project" value="TreeGrafter"/>
</dbReference>
<dbReference type="eggNOG" id="COG1538">
    <property type="taxonomic scope" value="Bacteria"/>
</dbReference>
<evidence type="ECO:0000313" key="9">
    <source>
        <dbReference type="EMBL" id="EHB92518.1"/>
    </source>
</evidence>
<gene>
    <name evidence="9" type="ORF">HMPREF9450_00722</name>
</gene>
<dbReference type="InterPro" id="IPR051906">
    <property type="entry name" value="TolC-like"/>
</dbReference>
<evidence type="ECO:0008006" key="11">
    <source>
        <dbReference type="Google" id="ProtNLM"/>
    </source>
</evidence>
<keyword evidence="10" id="KW-1185">Reference proteome</keyword>
<accession>G5H7R9</accession>
<dbReference type="PATRIC" id="fig|742725.3.peg.772"/>
<sequence>MKRWYYISLFLFFAAVRLEAQDTIRITLTEAVELGISRSVDVMVAKNEYISAYWDYRTYKTELLPEVTFKGTAPYYSNSSSMYQKEDGSYDYVNNNYYKIDAGLSITQNIPWTGGTLSVESNLDRLRQGGEDPFTRYRSLPVSITLEQPIFGFNRIKWLQKIEPVKYKEARQKLVSDREDVASTAILHYFNLLVGQINLEIARQNYANADKLYKIAQARFKIGQMSRVDLLQMQNSRLTAESSLTDAQMSLDSRMFQLRSFLGFGENTVLVPTIPDFIADEVPLLNYQQVLDLALENNSFTQNIQRRMLEASENVSQAKADRWDIKLFASVGWAGYGNKFAKAFDNHNWGPNQIVSLGLSVPILDWGKRKGKVRVAESNQQVVNSQIEKEKLDFMQNIFLCVQNFNHQPKQLQLAKEVDSIARSRYNTTVEAFIQGKMDILNLNDSQTSKDSARRNYIEQMYLLWSYYYQIRGLTLFDFIANRPLEAQYPI</sequence>
<comment type="subcellular location">
    <subcellularLocation>
        <location evidence="1">Cell outer membrane</location>
    </subcellularLocation>
</comment>
<evidence type="ECO:0000256" key="1">
    <source>
        <dbReference type="ARBA" id="ARBA00004442"/>
    </source>
</evidence>
<dbReference type="GO" id="GO:1990281">
    <property type="term" value="C:efflux pump complex"/>
    <property type="evidence" value="ECO:0007669"/>
    <property type="project" value="TreeGrafter"/>
</dbReference>
<dbReference type="EMBL" id="ADLD01000009">
    <property type="protein sequence ID" value="EHB92518.1"/>
    <property type="molecule type" value="Genomic_DNA"/>
</dbReference>
<dbReference type="HOGENOM" id="CLU_044831_0_0_10"/>
<organism evidence="9 10">
    <name type="scientific">Alistipes indistinctus YIT 12060</name>
    <dbReference type="NCBI Taxonomy" id="742725"/>
    <lineage>
        <taxon>Bacteria</taxon>
        <taxon>Pseudomonadati</taxon>
        <taxon>Bacteroidota</taxon>
        <taxon>Bacteroidia</taxon>
        <taxon>Bacteroidales</taxon>
        <taxon>Rikenellaceae</taxon>
        <taxon>Alistipes</taxon>
    </lineage>
</organism>
<proteinExistence type="inferred from homology"/>
<dbReference type="PANTHER" id="PTHR30026">
    <property type="entry name" value="OUTER MEMBRANE PROTEIN TOLC"/>
    <property type="match status" value="1"/>
</dbReference>
<dbReference type="OrthoDB" id="940457at2"/>
<dbReference type="GO" id="GO:0015562">
    <property type="term" value="F:efflux transmembrane transporter activity"/>
    <property type="evidence" value="ECO:0007669"/>
    <property type="project" value="InterPro"/>
</dbReference>
<dbReference type="STRING" id="742725.HMPREF9450_00722"/>
<keyword evidence="6" id="KW-0472">Membrane</keyword>
<evidence type="ECO:0000256" key="2">
    <source>
        <dbReference type="ARBA" id="ARBA00007613"/>
    </source>
</evidence>
<keyword evidence="4" id="KW-1134">Transmembrane beta strand</keyword>
<evidence type="ECO:0000256" key="5">
    <source>
        <dbReference type="ARBA" id="ARBA00022692"/>
    </source>
</evidence>
<dbReference type="RefSeq" id="WP_009133528.1">
    <property type="nucleotide sequence ID" value="NZ_CP102250.1"/>
</dbReference>
<reference evidence="9 10" key="1">
    <citation type="submission" date="2011-08" db="EMBL/GenBank/DDBJ databases">
        <title>The Genome Sequence of Alistipes indistinctus YIT 12060.</title>
        <authorList>
            <consortium name="The Broad Institute Genome Sequencing Platform"/>
            <person name="Earl A."/>
            <person name="Ward D."/>
            <person name="Feldgarden M."/>
            <person name="Gevers D."/>
            <person name="Morotomi M."/>
            <person name="Young S.K."/>
            <person name="Zeng Q."/>
            <person name="Gargeya S."/>
            <person name="Fitzgerald M."/>
            <person name="Haas B."/>
            <person name="Abouelleil A."/>
            <person name="Alvarado L."/>
            <person name="Arachchi H.M."/>
            <person name="Berlin A."/>
            <person name="Brown A."/>
            <person name="Chapman S.B."/>
            <person name="Chen Z."/>
            <person name="Dunbar C."/>
            <person name="Freedman E."/>
            <person name="Gearin G."/>
            <person name="Gellesch M."/>
            <person name="Goldberg J."/>
            <person name="Griggs A."/>
            <person name="Gujja S."/>
            <person name="Heiman D."/>
            <person name="Howarth C."/>
            <person name="Larson L."/>
            <person name="Lui A."/>
            <person name="MacDonald P.J.P."/>
            <person name="Montmayeur A."/>
            <person name="Murphy C."/>
            <person name="Neiman D."/>
            <person name="Pearson M."/>
            <person name="Priest M."/>
            <person name="Roberts A."/>
            <person name="Saif S."/>
            <person name="Shea T."/>
            <person name="Shenoy N."/>
            <person name="Sisk P."/>
            <person name="Stolte C."/>
            <person name="Sykes S."/>
            <person name="Wortman J."/>
            <person name="Nusbaum C."/>
            <person name="Birren B."/>
        </authorList>
    </citation>
    <scope>NUCLEOTIDE SEQUENCE [LARGE SCALE GENOMIC DNA]</scope>
    <source>
        <strain evidence="9 10">YIT 12060</strain>
    </source>
</reference>
<comment type="similarity">
    <text evidence="2">Belongs to the outer membrane factor (OMF) (TC 1.B.17) family.</text>
</comment>
<keyword evidence="8" id="KW-0732">Signal</keyword>
<dbReference type="GeneID" id="92816265"/>